<name>A0A1V9QL73_9LACO</name>
<protein>
    <recommendedName>
        <fullName evidence="3">DUF3168 domain-containing protein</fullName>
    </recommendedName>
</protein>
<sequence>MTPDQLIFDYIYQISLNSGYTTYDHLPLENENAPYPFVLIGSVQTLPVVTKNAVQGQIVANVDVWGDGESRFEVSQMMNDIFIQCMQPVRLGDTFVRLRIDQYENQIIQDTSVPNTVLNHGMMTLVFNLS</sequence>
<reference evidence="1 2" key="1">
    <citation type="submission" date="2017-03" db="EMBL/GenBank/DDBJ databases">
        <title>Phylogenomics and comparative genomics of Lactobacillus salivarius, a mammalian gut commensal.</title>
        <authorList>
            <person name="Harris H.M."/>
        </authorList>
    </citation>
    <scope>NUCLEOTIDE SEQUENCE [LARGE SCALE GENOMIC DNA]</scope>
    <source>
        <strain evidence="1 2">LMG 14477</strain>
    </source>
</reference>
<dbReference type="EMBL" id="NBEB01000110">
    <property type="protein sequence ID" value="OQQ81603.1"/>
    <property type="molecule type" value="Genomic_DNA"/>
</dbReference>
<dbReference type="RefSeq" id="WP_081531136.1">
    <property type="nucleotide sequence ID" value="NZ_NBEB01000110.1"/>
</dbReference>
<dbReference type="Proteomes" id="UP000192638">
    <property type="component" value="Unassembled WGS sequence"/>
</dbReference>
<evidence type="ECO:0008006" key="3">
    <source>
        <dbReference type="Google" id="ProtNLM"/>
    </source>
</evidence>
<organism evidence="1 2">
    <name type="scientific">Ligilactobacillus salivarius</name>
    <dbReference type="NCBI Taxonomy" id="1624"/>
    <lineage>
        <taxon>Bacteria</taxon>
        <taxon>Bacillati</taxon>
        <taxon>Bacillota</taxon>
        <taxon>Bacilli</taxon>
        <taxon>Lactobacillales</taxon>
        <taxon>Lactobacillaceae</taxon>
        <taxon>Ligilactobacillus</taxon>
    </lineage>
</organism>
<proteinExistence type="predicted"/>
<accession>A0A1V9QL73</accession>
<evidence type="ECO:0000313" key="2">
    <source>
        <dbReference type="Proteomes" id="UP000192638"/>
    </source>
</evidence>
<gene>
    <name evidence="1" type="ORF">B6U60_10045</name>
</gene>
<dbReference type="AlphaFoldDB" id="A0A1V9QL73"/>
<evidence type="ECO:0000313" key="1">
    <source>
        <dbReference type="EMBL" id="OQQ81603.1"/>
    </source>
</evidence>
<dbReference type="Gene3D" id="3.30.2000.30">
    <property type="match status" value="1"/>
</dbReference>
<dbReference type="InterPro" id="IPR053745">
    <property type="entry name" value="Viral_Tail_Comp_sf"/>
</dbReference>
<comment type="caution">
    <text evidence="1">The sequence shown here is derived from an EMBL/GenBank/DDBJ whole genome shotgun (WGS) entry which is preliminary data.</text>
</comment>